<keyword evidence="3 5" id="KW-0717">Septation</keyword>
<dbReference type="Gene3D" id="1.10.3900.10">
    <property type="entry name" value="YacF-like"/>
    <property type="match status" value="1"/>
</dbReference>
<keyword evidence="1 5" id="KW-0963">Cytoplasm</keyword>
<sequence length="259" mass="30063">MLGKAVMAVYEQPLNEKIRLFLRLEFLVKRFKTHLADPSPDNCQAAVVVLLELYNLSSRLDVKNALLSMLDWQSQAVRRLSELEGVDADRLKKVLARLEEKAKQIYSFRGQLGQHLKRHAFLNLLRQRAGIAGNMNGFDVPLFNYWVHQAQQKRVDDLIQWVEPYSMAYDAIEIVLQLIRESRDSEEVVAEDGFFQAGLNTKRDYQLLRIELPEEVNYYPEISAGKQRFSIRFVRVEDLAERGTQELDNIPFSLFLCSL</sequence>
<dbReference type="SUPFAM" id="SSF160950">
    <property type="entry name" value="YacF-like"/>
    <property type="match status" value="1"/>
</dbReference>
<name>A0A7V2WVL8_LEUMU</name>
<dbReference type="NCBIfam" id="NF003656">
    <property type="entry name" value="PRK05287.1-4"/>
    <property type="match status" value="1"/>
</dbReference>
<dbReference type="InterPro" id="IPR009777">
    <property type="entry name" value="ZapD"/>
</dbReference>
<gene>
    <name evidence="5 6" type="primary">zapD</name>
    <name evidence="6" type="ORF">ENJ51_09350</name>
</gene>
<dbReference type="Proteomes" id="UP000885750">
    <property type="component" value="Unassembled WGS sequence"/>
</dbReference>
<dbReference type="Pfam" id="PF07072">
    <property type="entry name" value="ZapD"/>
    <property type="match status" value="1"/>
</dbReference>
<evidence type="ECO:0000256" key="2">
    <source>
        <dbReference type="ARBA" id="ARBA00022618"/>
    </source>
</evidence>
<evidence type="ECO:0000256" key="5">
    <source>
        <dbReference type="HAMAP-Rule" id="MF_01092"/>
    </source>
</evidence>
<comment type="function">
    <text evidence="5">Cell division factor that enhances FtsZ-ring assembly. Directly interacts with FtsZ and promotes bundling of FtsZ protofilaments, with a reduction in FtsZ GTPase activity.</text>
</comment>
<protein>
    <recommendedName>
        <fullName evidence="5">Cell division protein ZapD</fullName>
    </recommendedName>
    <alternativeName>
        <fullName evidence="5">Z ring-associated protein D</fullName>
    </alternativeName>
</protein>
<dbReference type="InterPro" id="IPR036268">
    <property type="entry name" value="ZapD_sf"/>
</dbReference>
<dbReference type="GO" id="GO:0000917">
    <property type="term" value="P:division septum assembly"/>
    <property type="evidence" value="ECO:0007669"/>
    <property type="project" value="UniProtKB-KW"/>
</dbReference>
<dbReference type="GO" id="GO:0043093">
    <property type="term" value="P:FtsZ-dependent cytokinesis"/>
    <property type="evidence" value="ECO:0007669"/>
    <property type="project" value="UniProtKB-UniRule"/>
</dbReference>
<reference evidence="6" key="1">
    <citation type="journal article" date="2020" name="mSystems">
        <title>Genome- and Community-Level Interaction Insights into Carbon Utilization and Element Cycling Functions of Hydrothermarchaeota in Hydrothermal Sediment.</title>
        <authorList>
            <person name="Zhou Z."/>
            <person name="Liu Y."/>
            <person name="Xu W."/>
            <person name="Pan J."/>
            <person name="Luo Z.H."/>
            <person name="Li M."/>
        </authorList>
    </citation>
    <scope>NUCLEOTIDE SEQUENCE [LARGE SCALE GENOMIC DNA]</scope>
    <source>
        <strain evidence="6">HyVt-493</strain>
    </source>
</reference>
<dbReference type="PANTHER" id="PTHR39455:SF1">
    <property type="entry name" value="CELL DIVISION PROTEIN ZAPD"/>
    <property type="match status" value="1"/>
</dbReference>
<comment type="subunit">
    <text evidence="5">Interacts with FtsZ.</text>
</comment>
<dbReference type="EMBL" id="DRMS01000348">
    <property type="protein sequence ID" value="HFC93004.1"/>
    <property type="molecule type" value="Genomic_DNA"/>
</dbReference>
<evidence type="ECO:0000256" key="4">
    <source>
        <dbReference type="ARBA" id="ARBA00023306"/>
    </source>
</evidence>
<comment type="subcellular location">
    <subcellularLocation>
        <location evidence="5">Cytoplasm</location>
    </subcellularLocation>
    <text evidence="5">Localizes to mid-cell in an FtsZ-dependent manner.</text>
</comment>
<keyword evidence="2 5" id="KW-0132">Cell division</keyword>
<evidence type="ECO:0000256" key="1">
    <source>
        <dbReference type="ARBA" id="ARBA00022490"/>
    </source>
</evidence>
<dbReference type="GO" id="GO:0005737">
    <property type="term" value="C:cytoplasm"/>
    <property type="evidence" value="ECO:0007669"/>
    <property type="project" value="UniProtKB-SubCell"/>
</dbReference>
<comment type="similarity">
    <text evidence="5">Belongs to the ZapD family.</text>
</comment>
<proteinExistence type="inferred from homology"/>
<comment type="caution">
    <text evidence="6">The sequence shown here is derived from an EMBL/GenBank/DDBJ whole genome shotgun (WGS) entry which is preliminary data.</text>
</comment>
<dbReference type="HAMAP" id="MF_01092">
    <property type="entry name" value="ZapD"/>
    <property type="match status" value="1"/>
</dbReference>
<dbReference type="GO" id="GO:0032153">
    <property type="term" value="C:cell division site"/>
    <property type="evidence" value="ECO:0007669"/>
    <property type="project" value="TreeGrafter"/>
</dbReference>
<accession>A0A7V2WVL8</accession>
<dbReference type="Gene3D" id="2.60.440.10">
    <property type="entry name" value="YacF-like domains"/>
    <property type="match status" value="1"/>
</dbReference>
<evidence type="ECO:0000256" key="3">
    <source>
        <dbReference type="ARBA" id="ARBA00023210"/>
    </source>
</evidence>
<keyword evidence="4 5" id="KW-0131">Cell cycle</keyword>
<dbReference type="PANTHER" id="PTHR39455">
    <property type="entry name" value="CELL DIVISION PROTEIN ZAPD"/>
    <property type="match status" value="1"/>
</dbReference>
<organism evidence="6">
    <name type="scientific">Leucothrix mucor</name>
    <dbReference type="NCBI Taxonomy" id="45248"/>
    <lineage>
        <taxon>Bacteria</taxon>
        <taxon>Pseudomonadati</taxon>
        <taxon>Pseudomonadota</taxon>
        <taxon>Gammaproteobacteria</taxon>
        <taxon>Thiotrichales</taxon>
        <taxon>Thiotrichaceae</taxon>
        <taxon>Leucothrix</taxon>
    </lineage>
</organism>
<dbReference type="AlphaFoldDB" id="A0A7V2WVL8"/>
<evidence type="ECO:0000313" key="6">
    <source>
        <dbReference type="EMBL" id="HFC93004.1"/>
    </source>
</evidence>
<dbReference type="InterPro" id="IPR027462">
    <property type="entry name" value="ZapD_C"/>
</dbReference>